<proteinExistence type="predicted"/>
<dbReference type="Proteomes" id="UP001405405">
    <property type="component" value="Unassembled WGS sequence"/>
</dbReference>
<keyword evidence="1" id="KW-0472">Membrane</keyword>
<accession>A0ABV0CMZ7</accession>
<dbReference type="RefSeq" id="WP_346789776.1">
    <property type="nucleotide sequence ID" value="NZ_JAYFSJ010000013.1"/>
</dbReference>
<gene>
    <name evidence="2" type="ORF">VA599_17455</name>
</gene>
<feature type="transmembrane region" description="Helical" evidence="1">
    <location>
        <begin position="230"/>
        <end position="248"/>
    </location>
</feature>
<name>A0ABV0CMZ7_9NEIS</name>
<evidence type="ECO:0000313" key="2">
    <source>
        <dbReference type="EMBL" id="MEN7432535.1"/>
    </source>
</evidence>
<keyword evidence="3" id="KW-1185">Reference proteome</keyword>
<organism evidence="2 3">
    <name type="scientific">Chromobacterium indicum</name>
    <dbReference type="NCBI Taxonomy" id="3110228"/>
    <lineage>
        <taxon>Bacteria</taxon>
        <taxon>Pseudomonadati</taxon>
        <taxon>Pseudomonadota</taxon>
        <taxon>Betaproteobacteria</taxon>
        <taxon>Neisseriales</taxon>
        <taxon>Chromobacteriaceae</taxon>
        <taxon>Chromobacterium</taxon>
    </lineage>
</organism>
<protein>
    <recommendedName>
        <fullName evidence="4">DUF4178 domain-containing protein</fullName>
    </recommendedName>
</protein>
<evidence type="ECO:0000313" key="3">
    <source>
        <dbReference type="Proteomes" id="UP001405405"/>
    </source>
</evidence>
<feature type="transmembrane region" description="Helical" evidence="1">
    <location>
        <begin position="43"/>
        <end position="61"/>
    </location>
</feature>
<feature type="transmembrane region" description="Helical" evidence="1">
    <location>
        <begin position="73"/>
        <end position="94"/>
    </location>
</feature>
<reference evidence="2 3" key="1">
    <citation type="submission" date="2023-12" db="EMBL/GenBank/DDBJ databases">
        <title>Chromobacterium sp. strain TRC.1.1.SA producing antimicrobial pigment.</title>
        <authorList>
            <person name="Verma N."/>
            <person name="Choksket S."/>
            <person name="Pinnaka A.K."/>
            <person name="Korpole S."/>
        </authorList>
    </citation>
    <scope>NUCLEOTIDE SEQUENCE [LARGE SCALE GENOMIC DNA]</scope>
    <source>
        <strain evidence="2 3">TRC1.1.SA</strain>
    </source>
</reference>
<keyword evidence="1" id="KW-0812">Transmembrane</keyword>
<keyword evidence="1" id="KW-1133">Transmembrane helix</keyword>
<evidence type="ECO:0008006" key="4">
    <source>
        <dbReference type="Google" id="ProtNLM"/>
    </source>
</evidence>
<sequence>MPSPSHRKPSIASQDRLLPLSNRLLQTASCDLIGQANLKRLRAIHLIIGAVTALFGLPMLSMPLFPDVQNKPAAGILLSLFLGTLALVAAYAALRRWRHPPHHQLSLSDKALHYKTPSSWLLDGPSQESTIAWRDIVPATDGQPDVRTEFTTSKAITRDLVFWHRDAEGSVRMQRIPLRRFSRGTFLNGDELKLSLLLRLASRSDLRFAPSVFVSMRIDPASWRPMNKPMLAQGLGVLASMAVLFATLCHLDVSAGASSLLPLLATMLCCGAVCALLWHFLFPEWRHPIRFQPVEAGD</sequence>
<comment type="caution">
    <text evidence="2">The sequence shown here is derived from an EMBL/GenBank/DDBJ whole genome shotgun (WGS) entry which is preliminary data.</text>
</comment>
<evidence type="ECO:0000256" key="1">
    <source>
        <dbReference type="SAM" id="Phobius"/>
    </source>
</evidence>
<feature type="transmembrane region" description="Helical" evidence="1">
    <location>
        <begin position="260"/>
        <end position="282"/>
    </location>
</feature>
<dbReference type="EMBL" id="JAYFSJ010000013">
    <property type="protein sequence ID" value="MEN7432535.1"/>
    <property type="molecule type" value="Genomic_DNA"/>
</dbReference>